<keyword evidence="5" id="KW-1185">Reference proteome</keyword>
<dbReference type="Proteomes" id="UP001359559">
    <property type="component" value="Unassembled WGS sequence"/>
</dbReference>
<name>A0AAN9PJK3_CLITE</name>
<sequence length="800" mass="91343">METRRKRGKRIGNTVETPTARKLRCCAPHRTTRHCRACSTRRRPSSSPPASLVFSEVCVFWSVLLLLPSSDLAAGYPTHGRLLQRLFSIVMDLSGSGSGSSSGTGSGSVGSSNEVENAPLWKYVTKLGKCADTGGSWRFQCNFCNEIKQGSYSRVRAHLLQISKQGIAVCKKVQPNDVHRMKKVEEEAENNRNSTFKNVPLPCGSESQMQPPSSTRLSNKRKSSSPLEKAFDMETRNQLDQEIARLFFTGGLPFNLARNPHYIKAFTFAASHNLSGYVPPGYNRLRTTLLQQEKANVERLLQPLKATWPEKGVTIVTDGWSDPQRRPIINFMATCGTGPMFIKAVNCMGEVKTKEFIANLMKEVIDEIGDQNMVQIIMDNVANCKGVGQIIEGIYPHIYWTPCVVHTLNLALKNICDARNTENNAEVYDECHWITEVHGDAIFVKNFIMNHTMRLSMYNKFTSLKLLSVADTRFASIIMMLKRFKLIRRGLEALVLSEEWASYREDDQGKARFVREKVLSDNWWDQISYILNFTEPIYGMIRVCDTDKPCLHLVYEMWDSMIEKVKIAIYKHEDKSLDAYSAFYQIVHKILVARWTKNSTPLHCLSHSLNPRFYSDVWLHEDATRVPPHQDGEISQERMKCFRRLYPNEDDYDKILDEYASFSLKTGPFSDINALSKMCNTDPKKWWANFGAQTKLLQSLAFRVLGQPTSSSCCERNWSTYSFVHSLRRNKLAPKRAEDLVFVHNNLRLLSRNSDQYKDEKTKMWDVGGDEFGNLDDLGYLEFANLSLDEPELESVIFSE</sequence>
<comment type="caution">
    <text evidence="4">The sequence shown here is derived from an EMBL/GenBank/DDBJ whole genome shotgun (WGS) entry which is preliminary data.</text>
</comment>
<gene>
    <name evidence="4" type="ORF">RJT34_11327</name>
</gene>
<dbReference type="PANTHER" id="PTHR32166:SF81">
    <property type="entry name" value="OS06G0658400 PROTEIN"/>
    <property type="match status" value="1"/>
</dbReference>
<evidence type="ECO:0000256" key="1">
    <source>
        <dbReference type="SAM" id="MobiDB-lite"/>
    </source>
</evidence>
<feature type="domain" description="DUF659" evidence="2">
    <location>
        <begin position="280"/>
        <end position="437"/>
    </location>
</feature>
<dbReference type="AlphaFoldDB" id="A0AAN9PJK3"/>
<dbReference type="InterPro" id="IPR008906">
    <property type="entry name" value="HATC_C_dom"/>
</dbReference>
<feature type="region of interest" description="Disordered" evidence="1">
    <location>
        <begin position="185"/>
        <end position="229"/>
    </location>
</feature>
<dbReference type="InterPro" id="IPR007021">
    <property type="entry name" value="DUF659"/>
</dbReference>
<dbReference type="EMBL" id="JAYKXN010000003">
    <property type="protein sequence ID" value="KAK7300483.1"/>
    <property type="molecule type" value="Genomic_DNA"/>
</dbReference>
<evidence type="ECO:0000313" key="4">
    <source>
        <dbReference type="EMBL" id="KAK7300483.1"/>
    </source>
</evidence>
<evidence type="ECO:0000313" key="5">
    <source>
        <dbReference type="Proteomes" id="UP001359559"/>
    </source>
</evidence>
<protein>
    <recommendedName>
        <fullName evidence="6">BED-type domain-containing protein</fullName>
    </recommendedName>
</protein>
<evidence type="ECO:0008006" key="6">
    <source>
        <dbReference type="Google" id="ProtNLM"/>
    </source>
</evidence>
<evidence type="ECO:0000259" key="3">
    <source>
        <dbReference type="Pfam" id="PF05699"/>
    </source>
</evidence>
<proteinExistence type="predicted"/>
<dbReference type="SUPFAM" id="SSF53098">
    <property type="entry name" value="Ribonuclease H-like"/>
    <property type="match status" value="1"/>
</dbReference>
<dbReference type="GO" id="GO:0046983">
    <property type="term" value="F:protein dimerization activity"/>
    <property type="evidence" value="ECO:0007669"/>
    <property type="project" value="InterPro"/>
</dbReference>
<dbReference type="Pfam" id="PF05699">
    <property type="entry name" value="Dimer_Tnp_hAT"/>
    <property type="match status" value="1"/>
</dbReference>
<evidence type="ECO:0000259" key="2">
    <source>
        <dbReference type="Pfam" id="PF04937"/>
    </source>
</evidence>
<dbReference type="PANTHER" id="PTHR32166">
    <property type="entry name" value="OSJNBA0013A04.12 PROTEIN"/>
    <property type="match status" value="1"/>
</dbReference>
<feature type="domain" description="HAT C-terminal dimerisation" evidence="3">
    <location>
        <begin position="681"/>
        <end position="747"/>
    </location>
</feature>
<reference evidence="4 5" key="1">
    <citation type="submission" date="2024-01" db="EMBL/GenBank/DDBJ databases">
        <title>The genomes of 5 underutilized Papilionoideae crops provide insights into root nodulation and disease resistance.</title>
        <authorList>
            <person name="Yuan L."/>
        </authorList>
    </citation>
    <scope>NUCLEOTIDE SEQUENCE [LARGE SCALE GENOMIC DNA]</scope>
    <source>
        <strain evidence="4">LY-2023</strain>
        <tissue evidence="4">Leaf</tissue>
    </source>
</reference>
<accession>A0AAN9PJK3</accession>
<dbReference type="InterPro" id="IPR012337">
    <property type="entry name" value="RNaseH-like_sf"/>
</dbReference>
<organism evidence="4 5">
    <name type="scientific">Clitoria ternatea</name>
    <name type="common">Butterfly pea</name>
    <dbReference type="NCBI Taxonomy" id="43366"/>
    <lineage>
        <taxon>Eukaryota</taxon>
        <taxon>Viridiplantae</taxon>
        <taxon>Streptophyta</taxon>
        <taxon>Embryophyta</taxon>
        <taxon>Tracheophyta</taxon>
        <taxon>Spermatophyta</taxon>
        <taxon>Magnoliopsida</taxon>
        <taxon>eudicotyledons</taxon>
        <taxon>Gunneridae</taxon>
        <taxon>Pentapetalae</taxon>
        <taxon>rosids</taxon>
        <taxon>fabids</taxon>
        <taxon>Fabales</taxon>
        <taxon>Fabaceae</taxon>
        <taxon>Papilionoideae</taxon>
        <taxon>50 kb inversion clade</taxon>
        <taxon>NPAAA clade</taxon>
        <taxon>indigoferoid/millettioid clade</taxon>
        <taxon>Phaseoleae</taxon>
        <taxon>Clitoria</taxon>
    </lineage>
</organism>
<dbReference type="Pfam" id="PF04937">
    <property type="entry name" value="DUF659"/>
    <property type="match status" value="1"/>
</dbReference>
<feature type="compositionally biased region" description="Polar residues" evidence="1">
    <location>
        <begin position="205"/>
        <end position="217"/>
    </location>
</feature>